<keyword evidence="4" id="KW-1185">Reference proteome</keyword>
<dbReference type="RefSeq" id="WP_034729181.1">
    <property type="nucleotide sequence ID" value="NZ_JPIN01000001.1"/>
</dbReference>
<dbReference type="PANTHER" id="PTHR42709">
    <property type="entry name" value="ALKALINE PHOSPHATASE LIKE PROTEIN"/>
    <property type="match status" value="1"/>
</dbReference>
<dbReference type="InterPro" id="IPR051311">
    <property type="entry name" value="DedA_domain"/>
</dbReference>
<dbReference type="PANTHER" id="PTHR42709:SF11">
    <property type="entry name" value="DEDA FAMILY PROTEIN"/>
    <property type="match status" value="1"/>
</dbReference>
<keyword evidence="1" id="KW-1133">Transmembrane helix</keyword>
<accession>A0A094L4M7</accession>
<dbReference type="Proteomes" id="UP000053718">
    <property type="component" value="Unassembled WGS sequence"/>
</dbReference>
<dbReference type="InterPro" id="IPR032816">
    <property type="entry name" value="VTT_dom"/>
</dbReference>
<evidence type="ECO:0000313" key="4">
    <source>
        <dbReference type="Proteomes" id="UP000053718"/>
    </source>
</evidence>
<keyword evidence="1" id="KW-0472">Membrane</keyword>
<feature type="domain" description="VTT" evidence="2">
    <location>
        <begin position="38"/>
        <end position="155"/>
    </location>
</feature>
<sequence length="193" mass="21933">MKLFSSLYDRVLQWSQHRSAPSILAALSFSESVIFPIPPDVMLAPMAMTQPQRAWFFAFITTVASVLGGIAGYWLGYFAFDPLVLPLIEWAGYEDKLEHVTGWFREYGFWIIFIAGFSPIPYKLFTVTGGMLQVYFLPFVLGSVISRGLRFYLVAWLLRTGGPQMAIRLRKYVDRIGWALVGVAVIAYVWTQV</sequence>
<comment type="caution">
    <text evidence="3">The sequence shown here is derived from an EMBL/GenBank/DDBJ whole genome shotgun (WGS) entry which is preliminary data.</text>
</comment>
<name>A0A094L4M7_9GAMM</name>
<organism evidence="3 4">
    <name type="scientific">Pseudidiomarina atlantica</name>
    <dbReference type="NCBI Taxonomy" id="1517416"/>
    <lineage>
        <taxon>Bacteria</taxon>
        <taxon>Pseudomonadati</taxon>
        <taxon>Pseudomonadota</taxon>
        <taxon>Gammaproteobacteria</taxon>
        <taxon>Alteromonadales</taxon>
        <taxon>Idiomarinaceae</taxon>
        <taxon>Pseudidiomarina</taxon>
    </lineage>
</organism>
<dbReference type="STRING" id="1517416.IDAT_00585"/>
<gene>
    <name evidence="3" type="ORF">IDAT_00585</name>
</gene>
<dbReference type="GO" id="GO:0005886">
    <property type="term" value="C:plasma membrane"/>
    <property type="evidence" value="ECO:0007669"/>
    <property type="project" value="UniProtKB-ARBA"/>
</dbReference>
<dbReference type="OrthoDB" id="9810270at2"/>
<dbReference type="EMBL" id="JPIN01000001">
    <property type="protein sequence ID" value="KFZ29638.1"/>
    <property type="molecule type" value="Genomic_DNA"/>
</dbReference>
<feature type="transmembrane region" description="Helical" evidence="1">
    <location>
        <begin position="175"/>
        <end position="191"/>
    </location>
</feature>
<keyword evidence="1" id="KW-0812">Transmembrane</keyword>
<reference evidence="3 4" key="1">
    <citation type="submission" date="2014-06" db="EMBL/GenBank/DDBJ databases">
        <title>Draft genome sequence of Idiomarina sp. MCCC 1A10513.</title>
        <authorList>
            <person name="Du J."/>
            <person name="Lai Q."/>
            <person name="Shao Z."/>
        </authorList>
    </citation>
    <scope>NUCLEOTIDE SEQUENCE [LARGE SCALE GENOMIC DNA]</scope>
    <source>
        <strain evidence="3 4">MCCC 1A10513</strain>
    </source>
</reference>
<dbReference type="Pfam" id="PF09335">
    <property type="entry name" value="VTT_dom"/>
    <property type="match status" value="1"/>
</dbReference>
<proteinExistence type="predicted"/>
<feature type="transmembrane region" description="Helical" evidence="1">
    <location>
        <begin position="55"/>
        <end position="80"/>
    </location>
</feature>
<evidence type="ECO:0000259" key="2">
    <source>
        <dbReference type="Pfam" id="PF09335"/>
    </source>
</evidence>
<evidence type="ECO:0000313" key="3">
    <source>
        <dbReference type="EMBL" id="KFZ29638.1"/>
    </source>
</evidence>
<dbReference type="eggNOG" id="COG1238">
    <property type="taxonomic scope" value="Bacteria"/>
</dbReference>
<protein>
    <submittedName>
        <fullName evidence="3">Membrane protein</fullName>
    </submittedName>
</protein>
<feature type="transmembrane region" description="Helical" evidence="1">
    <location>
        <begin position="132"/>
        <end position="155"/>
    </location>
</feature>
<evidence type="ECO:0000256" key="1">
    <source>
        <dbReference type="SAM" id="Phobius"/>
    </source>
</evidence>
<dbReference type="AlphaFoldDB" id="A0A094L4M7"/>